<dbReference type="PATRIC" id="fig|1235785.3.peg.2483"/>
<feature type="region of interest" description="Disordered" evidence="1">
    <location>
        <begin position="37"/>
        <end position="64"/>
    </location>
</feature>
<dbReference type="GeneID" id="82153963"/>
<name>R9HHI7_BACT4</name>
<dbReference type="EMBL" id="ASSM01000009">
    <property type="protein sequence ID" value="EOS00625.1"/>
    <property type="molecule type" value="Genomic_DNA"/>
</dbReference>
<feature type="transmembrane region" description="Helical" evidence="2">
    <location>
        <begin position="12"/>
        <end position="33"/>
    </location>
</feature>
<dbReference type="Proteomes" id="UP000014207">
    <property type="component" value="Unassembled WGS sequence"/>
</dbReference>
<keyword evidence="2" id="KW-1133">Transmembrane helix</keyword>
<reference evidence="3 4" key="1">
    <citation type="submission" date="2013-04" db="EMBL/GenBank/DDBJ databases">
        <title>The Genome Sequence of Bacteroides thetaiotaomicron dnLKV9.</title>
        <authorList>
            <consortium name="The Broad Institute Genomics Platform"/>
            <consortium name="The Broad Institute Genome Sequencing Center for Infectious Disease"/>
            <person name="Earl A."/>
            <person name="Xavier R."/>
            <person name="Kuhn K."/>
            <person name="Stappenbeck T."/>
            <person name="Walker B."/>
            <person name="Young S."/>
            <person name="Zeng Q."/>
            <person name="Gargeya S."/>
            <person name="Fitzgerald M."/>
            <person name="Haas B."/>
            <person name="Abouelleil A."/>
            <person name="Allen A.W."/>
            <person name="Alvarado L."/>
            <person name="Arachchi H.M."/>
            <person name="Berlin A.M."/>
            <person name="Chapman S.B."/>
            <person name="Gainer-Dewar J."/>
            <person name="Goldberg J."/>
            <person name="Griggs A."/>
            <person name="Gujja S."/>
            <person name="Hansen M."/>
            <person name="Howarth C."/>
            <person name="Imamovic A."/>
            <person name="Ireland A."/>
            <person name="Larimer J."/>
            <person name="McCowan C."/>
            <person name="Murphy C."/>
            <person name="Pearson M."/>
            <person name="Poon T.W."/>
            <person name="Priest M."/>
            <person name="Roberts A."/>
            <person name="Saif S."/>
            <person name="Shea T."/>
            <person name="Sisk P."/>
            <person name="Sykes S."/>
            <person name="Wortman J."/>
            <person name="Nusbaum C."/>
            <person name="Birren B."/>
        </authorList>
    </citation>
    <scope>NUCLEOTIDE SEQUENCE [LARGE SCALE GENOMIC DNA]</scope>
    <source>
        <strain evidence="4">dnLKV9</strain>
    </source>
</reference>
<feature type="compositionally biased region" description="Basic and acidic residues" evidence="1">
    <location>
        <begin position="43"/>
        <end position="55"/>
    </location>
</feature>
<evidence type="ECO:0000313" key="3">
    <source>
        <dbReference type="EMBL" id="EOS00625.1"/>
    </source>
</evidence>
<dbReference type="HOGENOM" id="CLU_2858561_0_0_10"/>
<keyword evidence="2" id="KW-0812">Transmembrane</keyword>
<protein>
    <submittedName>
        <fullName evidence="3">Uncharacterized protein</fullName>
    </submittedName>
</protein>
<gene>
    <name evidence="3" type="ORF">C799_02474</name>
</gene>
<dbReference type="AlphaFoldDB" id="R9HHI7"/>
<organism evidence="3 4">
    <name type="scientific">Bacteroides thetaiotaomicron dnLKV9</name>
    <dbReference type="NCBI Taxonomy" id="1235785"/>
    <lineage>
        <taxon>Bacteria</taxon>
        <taxon>Pseudomonadati</taxon>
        <taxon>Bacteroidota</taxon>
        <taxon>Bacteroidia</taxon>
        <taxon>Bacteroidales</taxon>
        <taxon>Bacteroidaceae</taxon>
        <taxon>Bacteroides</taxon>
    </lineage>
</organism>
<evidence type="ECO:0000256" key="1">
    <source>
        <dbReference type="SAM" id="MobiDB-lite"/>
    </source>
</evidence>
<evidence type="ECO:0000256" key="2">
    <source>
        <dbReference type="SAM" id="Phobius"/>
    </source>
</evidence>
<proteinExistence type="predicted"/>
<accession>R9HHI7</accession>
<dbReference type="RefSeq" id="WP_016268447.1">
    <property type="nucleotide sequence ID" value="NZ_KE159459.1"/>
</dbReference>
<comment type="caution">
    <text evidence="3">The sequence shown here is derived from an EMBL/GenBank/DDBJ whole genome shotgun (WGS) entry which is preliminary data.</text>
</comment>
<evidence type="ECO:0000313" key="4">
    <source>
        <dbReference type="Proteomes" id="UP000014207"/>
    </source>
</evidence>
<sequence>MEIILGKADYLIRLLFIIVLGIACILIVIAPLYGSHHKQSGQESKDAPKKGKQECANEDDNGIT</sequence>
<dbReference type="PROSITE" id="PS51257">
    <property type="entry name" value="PROKAR_LIPOPROTEIN"/>
    <property type="match status" value="1"/>
</dbReference>
<keyword evidence="2" id="KW-0472">Membrane</keyword>